<dbReference type="Pfam" id="PF26550">
    <property type="entry name" value="Tricorn_2nd"/>
    <property type="match status" value="1"/>
</dbReference>
<keyword evidence="5 7" id="KW-0378">Hydrolase</keyword>
<evidence type="ECO:0000256" key="9">
    <source>
        <dbReference type="PIRSR" id="PIRSR036421-3"/>
    </source>
</evidence>
<feature type="signal peptide" evidence="11">
    <location>
        <begin position="1"/>
        <end position="22"/>
    </location>
</feature>
<dbReference type="Gene3D" id="3.90.226.10">
    <property type="entry name" value="2-enoyl-CoA Hydratase, Chain A, domain 1"/>
    <property type="match status" value="1"/>
</dbReference>
<feature type="domain" description="Tail specific protease" evidence="12">
    <location>
        <begin position="845"/>
        <end position="1051"/>
    </location>
</feature>
<evidence type="ECO:0000256" key="1">
    <source>
        <dbReference type="ARBA" id="ARBA00004496"/>
    </source>
</evidence>
<name>A0A516SBK3_9NEIS</name>
<feature type="active site" description="Nucleophile" evidence="8">
    <location>
        <position position="982"/>
    </location>
</feature>
<evidence type="ECO:0000256" key="11">
    <source>
        <dbReference type="SAM" id="SignalP"/>
    </source>
</evidence>
<keyword evidence="11" id="KW-0732">Signal</keyword>
<reference evidence="14" key="1">
    <citation type="submission" date="2019-07" db="EMBL/GenBank/DDBJ databases">
        <title>Chitinimonas sp. nov., isolated from Ny-Alesund, arctica soil.</title>
        <authorList>
            <person name="Xu Q."/>
            <person name="Peng F."/>
        </authorList>
    </citation>
    <scope>NUCLEOTIDE SEQUENCE [LARGE SCALE GENOMIC DNA]</scope>
    <source>
        <strain evidence="14">R3-44</strain>
    </source>
</reference>
<dbReference type="Pfam" id="PF03572">
    <property type="entry name" value="Peptidase_S41"/>
    <property type="match status" value="1"/>
</dbReference>
<dbReference type="EC" id="3.4.21.-" evidence="7"/>
<gene>
    <name evidence="13" type="ORF">FNU76_03685</name>
</gene>
<evidence type="ECO:0000256" key="5">
    <source>
        <dbReference type="ARBA" id="ARBA00022801"/>
    </source>
</evidence>
<dbReference type="CDD" id="cd07562">
    <property type="entry name" value="Peptidase_S41_TRI"/>
    <property type="match status" value="1"/>
</dbReference>
<dbReference type="PIRSF" id="PIRSF036421">
    <property type="entry name" value="Tricorn_protease"/>
    <property type="match status" value="1"/>
</dbReference>
<feature type="chain" id="PRO_5021878877" description="Tricorn protease homolog" evidence="11">
    <location>
        <begin position="23"/>
        <end position="1093"/>
    </location>
</feature>
<dbReference type="Gene3D" id="2.30.42.10">
    <property type="match status" value="1"/>
</dbReference>
<dbReference type="RefSeq" id="WP_143856451.1">
    <property type="nucleotide sequence ID" value="NZ_CP041730.1"/>
</dbReference>
<dbReference type="InterPro" id="IPR012393">
    <property type="entry name" value="Tricorn_protease"/>
</dbReference>
<dbReference type="GO" id="GO:0005737">
    <property type="term" value="C:cytoplasm"/>
    <property type="evidence" value="ECO:0007669"/>
    <property type="project" value="UniProtKB-SubCell"/>
</dbReference>
<evidence type="ECO:0000256" key="6">
    <source>
        <dbReference type="ARBA" id="ARBA00022825"/>
    </source>
</evidence>
<dbReference type="PANTHER" id="PTHR43253:SF1">
    <property type="entry name" value="TRICORN PROTEASE HOMOLOG 2-RELATED"/>
    <property type="match status" value="1"/>
</dbReference>
<dbReference type="Pfam" id="PF26549">
    <property type="entry name" value="Tricorn_N"/>
    <property type="match status" value="1"/>
</dbReference>
<evidence type="ECO:0000256" key="7">
    <source>
        <dbReference type="PIRNR" id="PIRNR036421"/>
    </source>
</evidence>
<dbReference type="Proteomes" id="UP000317550">
    <property type="component" value="Chromosome"/>
</dbReference>
<proteinExistence type="inferred from homology"/>
<dbReference type="InterPro" id="IPR029045">
    <property type="entry name" value="ClpP/crotonase-like_dom_sf"/>
</dbReference>
<keyword evidence="3 7" id="KW-0963">Cytoplasm</keyword>
<dbReference type="OrthoDB" id="262125at2"/>
<dbReference type="Gene3D" id="2.120.10.60">
    <property type="entry name" value="Tricorn protease N-terminal domain"/>
    <property type="match status" value="1"/>
</dbReference>
<evidence type="ECO:0000256" key="8">
    <source>
        <dbReference type="PIRSR" id="PIRSR036421-1"/>
    </source>
</evidence>
<feature type="region of interest" description="Disordered" evidence="10">
    <location>
        <begin position="552"/>
        <end position="577"/>
    </location>
</feature>
<dbReference type="EMBL" id="CP041730">
    <property type="protein sequence ID" value="QDQ25526.1"/>
    <property type="molecule type" value="Genomic_DNA"/>
</dbReference>
<dbReference type="GO" id="GO:0006508">
    <property type="term" value="P:proteolysis"/>
    <property type="evidence" value="ECO:0007669"/>
    <property type="project" value="UniProtKB-UniRule"/>
</dbReference>
<organism evidence="13 14">
    <name type="scientific">Chitinimonas arctica</name>
    <dbReference type="NCBI Taxonomy" id="2594795"/>
    <lineage>
        <taxon>Bacteria</taxon>
        <taxon>Pseudomonadati</taxon>
        <taxon>Pseudomonadota</taxon>
        <taxon>Betaproteobacteria</taxon>
        <taxon>Neisseriales</taxon>
        <taxon>Chitinibacteraceae</taxon>
        <taxon>Chitinimonas</taxon>
    </lineage>
</organism>
<dbReference type="Pfam" id="PF14684">
    <property type="entry name" value="Tricorn_C1"/>
    <property type="match status" value="1"/>
</dbReference>
<feature type="active site" description="Charge relay system" evidence="8">
    <location>
        <position position="1040"/>
    </location>
</feature>
<dbReference type="Gene3D" id="3.30.750.44">
    <property type="match status" value="1"/>
</dbReference>
<dbReference type="SUPFAM" id="SSF50156">
    <property type="entry name" value="PDZ domain-like"/>
    <property type="match status" value="1"/>
</dbReference>
<keyword evidence="4 7" id="KW-0645">Protease</keyword>
<sequence length="1093" mass="120784">MFKLSRVALTTAAVLAAWPAWAAGNGYFRFPSVRNDTLVFTAEGDLWSAPASGGNARRLTTHPAEENRSSISPDGKWVAFSAAYEGPTEVYVMPLAGGLPKRVSFENSRAFTLGWTPQGEVLFSAQHATGPNAQRVVAAVAPKTLAKRIFPLADANDAVLDDSGEYLYFVRFGLATTGDNARHYRGGALSQLWRYALKGGREAERIGPQDSNLRRPMWWNGQLVVISDQSGRDNLWSMQPDGSNFSPLTQHTTFDVRSASMGNGRIVYQLGADLRLYELAAKRDQAVPISLASDFDQMRPRWLEKPLRYMSSSKLAAEGDKVAITARGRVTVAGIGPIRRVDITQPPGSRLGAAVIGKDGKWLYAICDASGEQEIWRFPADGGSGGHALTHDGSVARVDIYPSPDGKWLAHSDKRGRLWLLELASGKNELADDGSLVGSDEYADIVWSPDSRAIALVRPTNNRQLNQIGLYSLEHKRTHWLTSDKYESTSPSFSPDNKWLWFLSNRSFQLQTGSTWGDRNTGAHLDRRGKIYALALQAANRFPFQPKDELQAAKPTVEDKPADAAKPEAKEARKSDAKPAAIQFEGLAERLFEVPLPAGNFKAVQSSDKRLYLLERNDGKDELKSLAIDNTVPKAELFVADVNEFALSQDGKKLFYRKGDDDGATMYIVDAAAKVPAELGPSSVRIGDWRMRIDPPQEWRQMFADSWRVHRDQLYDRQLRGVDWLAVRKQYLPLLDRVSDRSELDDVLAQMVAEVGSLHSQVVPGDVRRSQDGATAAGLGALLEPVINGWKVAHIYKSERELPSERSPLQAPGVDVRVGDVIVAVNGYRSNEMQDISELLRNQAGQQVLLEVKRGETAVRRVVVTPVNAQQHAALRYTDWEQRRLELVERAGQGKLGYLHLRAMGSTDMASFVREFYGQYERDGLIIDVRRNNGGNIDSWIIEKLLRRVWAYWAPPGTAPYANMQQTFRGHLVVLTDALTYSDGETFAAGIKALKLGPLIGTRTAGAGVWLSDRNNLVDAGRARVAESPQYGMDGRWIIEGDGVQPDMEVDNPPHATFMGEDKQLAAAIAYLQRKLASEPVAPLKPQAVPALR</sequence>
<evidence type="ECO:0000256" key="3">
    <source>
        <dbReference type="ARBA" id="ARBA00022490"/>
    </source>
</evidence>
<dbReference type="Pfam" id="PF14685">
    <property type="entry name" value="PDZ_Tricorn"/>
    <property type="match status" value="1"/>
</dbReference>
<dbReference type="InterPro" id="IPR005151">
    <property type="entry name" value="Tail-specific_protease"/>
</dbReference>
<evidence type="ECO:0000259" key="12">
    <source>
        <dbReference type="SMART" id="SM00245"/>
    </source>
</evidence>
<dbReference type="PANTHER" id="PTHR43253">
    <property type="entry name" value="TRICORN PROTEASE HOMOLOG 2-RELATED"/>
    <property type="match status" value="1"/>
</dbReference>
<evidence type="ECO:0000256" key="10">
    <source>
        <dbReference type="SAM" id="MobiDB-lite"/>
    </source>
</evidence>
<evidence type="ECO:0000313" key="13">
    <source>
        <dbReference type="EMBL" id="QDQ25526.1"/>
    </source>
</evidence>
<keyword evidence="6 7" id="KW-0720">Serine protease</keyword>
<dbReference type="AlphaFoldDB" id="A0A516SBK3"/>
<comment type="similarity">
    <text evidence="2 7">Belongs to the peptidase S41B family.</text>
</comment>
<dbReference type="SUPFAM" id="SSF69304">
    <property type="entry name" value="Tricorn protease N-terminal domain"/>
    <property type="match status" value="2"/>
</dbReference>
<evidence type="ECO:0000256" key="4">
    <source>
        <dbReference type="ARBA" id="ARBA00022670"/>
    </source>
</evidence>
<dbReference type="SMART" id="SM00245">
    <property type="entry name" value="TSPc"/>
    <property type="match status" value="1"/>
</dbReference>
<feature type="active site" description="Charge relay system" evidence="8">
    <location>
        <position position="759"/>
    </location>
</feature>
<keyword evidence="14" id="KW-1185">Reference proteome</keyword>
<dbReference type="GO" id="GO:0008236">
    <property type="term" value="F:serine-type peptidase activity"/>
    <property type="evidence" value="ECO:0007669"/>
    <property type="project" value="UniProtKB-UniRule"/>
</dbReference>
<dbReference type="KEGG" id="cari:FNU76_03685"/>
<evidence type="ECO:0000313" key="14">
    <source>
        <dbReference type="Proteomes" id="UP000317550"/>
    </source>
</evidence>
<dbReference type="Gene3D" id="2.130.10.10">
    <property type="entry name" value="YVTN repeat-like/Quinoprotein amine dehydrogenase"/>
    <property type="match status" value="1"/>
</dbReference>
<comment type="subcellular location">
    <subcellularLocation>
        <location evidence="1 7">Cytoplasm</location>
    </subcellularLocation>
</comment>
<dbReference type="InterPro" id="IPR029414">
    <property type="entry name" value="Tricorn_PDZ"/>
</dbReference>
<accession>A0A516SBK3</accession>
<dbReference type="InterPro" id="IPR028204">
    <property type="entry name" value="Tricorn_C1"/>
</dbReference>
<dbReference type="SUPFAM" id="SSF52096">
    <property type="entry name" value="ClpP/crotonase"/>
    <property type="match status" value="1"/>
</dbReference>
<dbReference type="InterPro" id="IPR036034">
    <property type="entry name" value="PDZ_sf"/>
</dbReference>
<dbReference type="InterPro" id="IPR015943">
    <property type="entry name" value="WD40/YVTN_repeat-like_dom_sf"/>
</dbReference>
<comment type="function">
    <text evidence="7">Degrades oligopeptides.</text>
</comment>
<feature type="site" description="Transition state stabilizer; via amide nitrogen" evidence="9">
    <location>
        <position position="983"/>
    </location>
</feature>
<protein>
    <recommendedName>
        <fullName evidence="7">Tricorn protease homolog</fullName>
        <ecNumber evidence="7">3.4.21.-</ecNumber>
    </recommendedName>
</protein>
<feature type="region of interest" description="Disordered" evidence="10">
    <location>
        <begin position="51"/>
        <end position="70"/>
    </location>
</feature>
<evidence type="ECO:0000256" key="2">
    <source>
        <dbReference type="ARBA" id="ARBA00008524"/>
    </source>
</evidence>